<dbReference type="InterPro" id="IPR032675">
    <property type="entry name" value="LRR_dom_sf"/>
</dbReference>
<feature type="chain" id="PRO_5016946849" evidence="3">
    <location>
        <begin position="29"/>
        <end position="743"/>
    </location>
</feature>
<gene>
    <name evidence="4" type="ORF">BQ4739_LOCUS3750</name>
</gene>
<dbReference type="PANTHER" id="PTHR12904:SF23">
    <property type="entry name" value="PROTEIN ZER-1 HOMOLOG"/>
    <property type="match status" value="1"/>
</dbReference>
<dbReference type="SUPFAM" id="SSF52047">
    <property type="entry name" value="RNI-like"/>
    <property type="match status" value="2"/>
</dbReference>
<proteinExistence type="predicted"/>
<dbReference type="Proteomes" id="UP000256970">
    <property type="component" value="Unassembled WGS sequence"/>
</dbReference>
<dbReference type="EMBL" id="FNXT01000288">
    <property type="protein sequence ID" value="SZX63194.1"/>
    <property type="molecule type" value="Genomic_DNA"/>
</dbReference>
<evidence type="ECO:0000313" key="5">
    <source>
        <dbReference type="Proteomes" id="UP000256970"/>
    </source>
</evidence>
<comment type="subcellular location">
    <subcellularLocation>
        <location evidence="1">Cytoplasm</location>
        <location evidence="1">Cytoskeleton</location>
        <location evidence="1">Cilium axoneme</location>
    </subcellularLocation>
</comment>
<reference evidence="4 5" key="1">
    <citation type="submission" date="2016-10" db="EMBL/GenBank/DDBJ databases">
        <authorList>
            <person name="Cai Z."/>
        </authorList>
    </citation>
    <scope>NUCLEOTIDE SEQUENCE [LARGE SCALE GENOMIC DNA]</scope>
</reference>
<sequence length="743" mass="79146">MALPGGSQALLLQSAALPLLLQHSSVHGDVQAVLQLCCTSKAMRAAVLQHCEGRLDVSLQLSSTQHAERFAQWLTACGQLAGTLRCWPAEQFAGYVSGDTAAERLLMLGASERIVTAALVKLQAEHQLQQQQQQQGGQQGGLQLSSLTWHCAGSSRAAAQLLQVLPRHKLLQLALVQEDALEQDQEQEPSSAASIPADSIAAFSKLQSLAVRAAISAEQLQHALPALTALTHLCFKASGSDRCSREQFVLLQQALPVQLIHLSLEVVLQRHVQPPPLQLSHLSQLTSLETLLIERSSQLPPQLLRLQCSKCSDVQPLLQCKQLQQLDLFCCVAGQQELRRLSRLTGLTHLGLIYAEHMYIGCANDAAAAWPMLAGCIRSLNIHGLDPGGLTAASFQQIKQLTKLTQLSIQVSDDHDGEDGAALPVTPAQCAEVLAALSALQTLELSLDPGRHLLLHPGAAQEGADAEAAAAGAAADAAQGEEEQAGEMQAAAGAAGAALPHHAAAAAAPPPAEGLQQQEGALPAAQAPAAMLGLALLQQQQQMQHQLLQQQQQLQQELLMMMQQQQAPPQLQQMVQAVLAPQILLQAQQQQQQQAAHAASPDMLPVTRVISQLPHLRSLELRGSGLSLEAVELLTQLTQLTRLTMSGCDFDEAAFNSLVLSLRGLKKLSIGGSDLVGDAGLVLVAGLLSQLTALNLCGCSRVSDRGVLQLTRLRNLKLLLAEDTAVSRQAVARVRLLLRRNAA</sequence>
<dbReference type="InterPro" id="IPR006553">
    <property type="entry name" value="Leu-rich_rpt_Cys-con_subtyp"/>
</dbReference>
<evidence type="ECO:0000256" key="3">
    <source>
        <dbReference type="SAM" id="SignalP"/>
    </source>
</evidence>
<feature type="compositionally biased region" description="Low complexity" evidence="2">
    <location>
        <begin position="465"/>
        <end position="478"/>
    </location>
</feature>
<dbReference type="PANTHER" id="PTHR12904">
    <property type="match status" value="1"/>
</dbReference>
<dbReference type="AlphaFoldDB" id="A0A383VEV3"/>
<feature type="region of interest" description="Disordered" evidence="2">
    <location>
        <begin position="465"/>
        <end position="522"/>
    </location>
</feature>
<dbReference type="SMART" id="SM00367">
    <property type="entry name" value="LRR_CC"/>
    <property type="match status" value="3"/>
</dbReference>
<accession>A0A383VEV3</accession>
<name>A0A383VEV3_TETOB</name>
<keyword evidence="3" id="KW-0732">Signal</keyword>
<evidence type="ECO:0000256" key="1">
    <source>
        <dbReference type="ARBA" id="ARBA00004430"/>
    </source>
</evidence>
<feature type="signal peptide" evidence="3">
    <location>
        <begin position="1"/>
        <end position="28"/>
    </location>
</feature>
<protein>
    <submittedName>
        <fullName evidence="4">Uncharacterized protein</fullName>
    </submittedName>
</protein>
<dbReference type="GO" id="GO:0005930">
    <property type="term" value="C:axoneme"/>
    <property type="evidence" value="ECO:0007669"/>
    <property type="project" value="UniProtKB-SubCell"/>
</dbReference>
<organism evidence="4 5">
    <name type="scientific">Tetradesmus obliquus</name>
    <name type="common">Green alga</name>
    <name type="synonym">Acutodesmus obliquus</name>
    <dbReference type="NCBI Taxonomy" id="3088"/>
    <lineage>
        <taxon>Eukaryota</taxon>
        <taxon>Viridiplantae</taxon>
        <taxon>Chlorophyta</taxon>
        <taxon>core chlorophytes</taxon>
        <taxon>Chlorophyceae</taxon>
        <taxon>CS clade</taxon>
        <taxon>Sphaeropleales</taxon>
        <taxon>Scenedesmaceae</taxon>
        <taxon>Tetradesmus</taxon>
    </lineage>
</organism>
<dbReference type="InterPro" id="IPR051341">
    <property type="entry name" value="Zyg-11_UBL_adapter"/>
</dbReference>
<evidence type="ECO:0000313" key="4">
    <source>
        <dbReference type="EMBL" id="SZX63194.1"/>
    </source>
</evidence>
<keyword evidence="5" id="KW-1185">Reference proteome</keyword>
<dbReference type="Gene3D" id="3.80.10.10">
    <property type="entry name" value="Ribonuclease Inhibitor"/>
    <property type="match status" value="2"/>
</dbReference>
<evidence type="ECO:0000256" key="2">
    <source>
        <dbReference type="SAM" id="MobiDB-lite"/>
    </source>
</evidence>
<feature type="compositionally biased region" description="Low complexity" evidence="2">
    <location>
        <begin position="486"/>
        <end position="522"/>
    </location>
</feature>
<dbReference type="STRING" id="3088.A0A383VEV3"/>